<evidence type="ECO:0000313" key="1">
    <source>
        <dbReference type="EMBL" id="RII74500.1"/>
    </source>
</evidence>
<gene>
    <name evidence="1" type="ORF">D0894_25815</name>
</gene>
<sequence length="96" mass="9832">MPEGAATGPVASCVPGGGAGSGRFALLDRCGLLRGQARSHRYCTGSEVCGDPVGAGLPANRPSQPLQNLPISLSLAFAQTPQNLRTAFLAWPSSLR</sequence>
<protein>
    <submittedName>
        <fullName evidence="1">Uncharacterized protein</fullName>
    </submittedName>
</protein>
<accession>A0A399LYB8</accession>
<comment type="caution">
    <text evidence="1">The sequence shown here is derived from an EMBL/GenBank/DDBJ whole genome shotgun (WGS) entry which is preliminary data.</text>
</comment>
<evidence type="ECO:0000313" key="2">
    <source>
        <dbReference type="Proteomes" id="UP000265875"/>
    </source>
</evidence>
<organism evidence="1 2">
    <name type="scientific">Pseudomonas monteilii</name>
    <dbReference type="NCBI Taxonomy" id="76759"/>
    <lineage>
        <taxon>Bacteria</taxon>
        <taxon>Pseudomonadati</taxon>
        <taxon>Pseudomonadota</taxon>
        <taxon>Gammaproteobacteria</taxon>
        <taxon>Pseudomonadales</taxon>
        <taxon>Pseudomonadaceae</taxon>
        <taxon>Pseudomonas</taxon>
    </lineage>
</organism>
<dbReference type="Proteomes" id="UP000265875">
    <property type="component" value="Unassembled WGS sequence"/>
</dbReference>
<name>A0A399LYB8_9PSED</name>
<dbReference type="EMBL" id="QWLL01000060">
    <property type="protein sequence ID" value="RII74500.1"/>
    <property type="molecule type" value="Genomic_DNA"/>
</dbReference>
<proteinExistence type="predicted"/>
<dbReference type="AlphaFoldDB" id="A0A399LYB8"/>
<reference evidence="1 2" key="1">
    <citation type="submission" date="2018-08" db="EMBL/GenBank/DDBJ databases">
        <title>Draft genome sequence of the cyanotroph, Pseudomonas monteilii BCN3.</title>
        <authorList>
            <person name="Jones L.B."/>
            <person name="Kunz D.A."/>
        </authorList>
    </citation>
    <scope>NUCLEOTIDE SEQUENCE [LARGE SCALE GENOMIC DNA]</scope>
    <source>
        <strain evidence="1 2">BCN3</strain>
    </source>
</reference>